<gene>
    <name evidence="2" type="ORF">WJX72_003012</name>
</gene>
<proteinExistence type="predicted"/>
<reference evidence="2 3" key="1">
    <citation type="journal article" date="2024" name="Nat. Commun.">
        <title>Phylogenomics reveals the evolutionary origins of lichenization in chlorophyte algae.</title>
        <authorList>
            <person name="Puginier C."/>
            <person name="Libourel C."/>
            <person name="Otte J."/>
            <person name="Skaloud P."/>
            <person name="Haon M."/>
            <person name="Grisel S."/>
            <person name="Petersen M."/>
            <person name="Berrin J.G."/>
            <person name="Delaux P.M."/>
            <person name="Dal Grande F."/>
            <person name="Keller J."/>
        </authorList>
    </citation>
    <scope>NUCLEOTIDE SEQUENCE [LARGE SCALE GENOMIC DNA]</scope>
    <source>
        <strain evidence="2 3">SAG 2043</strain>
    </source>
</reference>
<protein>
    <submittedName>
        <fullName evidence="2">Uncharacterized protein</fullName>
    </submittedName>
</protein>
<dbReference type="EMBL" id="JALJOR010000001">
    <property type="protein sequence ID" value="KAK9828953.1"/>
    <property type="molecule type" value="Genomic_DNA"/>
</dbReference>
<keyword evidence="3" id="KW-1185">Reference proteome</keyword>
<dbReference type="Proteomes" id="UP001489004">
    <property type="component" value="Unassembled WGS sequence"/>
</dbReference>
<comment type="caution">
    <text evidence="2">The sequence shown here is derived from an EMBL/GenBank/DDBJ whole genome shotgun (WGS) entry which is preliminary data.</text>
</comment>
<evidence type="ECO:0000313" key="3">
    <source>
        <dbReference type="Proteomes" id="UP001489004"/>
    </source>
</evidence>
<evidence type="ECO:0000256" key="1">
    <source>
        <dbReference type="SAM" id="MobiDB-lite"/>
    </source>
</evidence>
<feature type="region of interest" description="Disordered" evidence="1">
    <location>
        <begin position="16"/>
        <end position="40"/>
    </location>
</feature>
<evidence type="ECO:0000313" key="2">
    <source>
        <dbReference type="EMBL" id="KAK9828953.1"/>
    </source>
</evidence>
<name>A0AAW1R629_9CHLO</name>
<accession>A0AAW1R629</accession>
<dbReference type="AlphaFoldDB" id="A0AAW1R629"/>
<organism evidence="2 3">
    <name type="scientific">[Myrmecia] bisecta</name>
    <dbReference type="NCBI Taxonomy" id="41462"/>
    <lineage>
        <taxon>Eukaryota</taxon>
        <taxon>Viridiplantae</taxon>
        <taxon>Chlorophyta</taxon>
        <taxon>core chlorophytes</taxon>
        <taxon>Trebouxiophyceae</taxon>
        <taxon>Trebouxiales</taxon>
        <taxon>Trebouxiaceae</taxon>
        <taxon>Myrmecia</taxon>
    </lineage>
</organism>
<sequence>MVTNAGGCIIVPRLAADRSSRDSQQRTQSSSLHSTAVRARSVSLRPSLTLPLRARPTAPAQRRSNVVTSASNLIVEVLLSGAAGAAAAAVATITAENRDAEIERIQTPDGAVPIVAAIAVDAIAHSVPGLSVLLPLLSEPAGAAAGVAYLMTVVLSSPAVDPSTLAPAGTLLNAEKAKDARANVRVPFTQILPTAIKVVDTTNEGSSGAGWTPGKGSLPKLPITSVLAVVGVGSLIVEAASHAPVLGLFLPRVLQVAGWLALLGAVLDRREGAATSSE</sequence>